<feature type="compositionally biased region" description="Basic and acidic residues" evidence="2">
    <location>
        <begin position="185"/>
        <end position="209"/>
    </location>
</feature>
<dbReference type="EMBL" id="JWZX01002736">
    <property type="protein sequence ID" value="KOO27275.1"/>
    <property type="molecule type" value="Genomic_DNA"/>
</dbReference>
<dbReference type="InterPro" id="IPR018247">
    <property type="entry name" value="EF_Hand_1_Ca_BS"/>
</dbReference>
<dbReference type="Proteomes" id="UP000037460">
    <property type="component" value="Unassembled WGS sequence"/>
</dbReference>
<evidence type="ECO:0000256" key="1">
    <source>
        <dbReference type="ARBA" id="ARBA00022837"/>
    </source>
</evidence>
<reference evidence="5" key="1">
    <citation type="journal article" date="2015" name="PLoS Genet.">
        <title>Genome Sequence and Transcriptome Analyses of Chrysochromulina tobin: Metabolic Tools for Enhanced Algal Fitness in the Prominent Order Prymnesiales (Haptophyceae).</title>
        <authorList>
            <person name="Hovde B.T."/>
            <person name="Deodato C.R."/>
            <person name="Hunsperger H.M."/>
            <person name="Ryken S.A."/>
            <person name="Yost W."/>
            <person name="Jha R.K."/>
            <person name="Patterson J."/>
            <person name="Monnat R.J. Jr."/>
            <person name="Barlow S.B."/>
            <person name="Starkenburg S.R."/>
            <person name="Cattolico R.A."/>
        </authorList>
    </citation>
    <scope>NUCLEOTIDE SEQUENCE</scope>
    <source>
        <strain evidence="5">CCMP291</strain>
    </source>
</reference>
<accession>A0A0M0JLB3</accession>
<dbReference type="Pfam" id="PF13499">
    <property type="entry name" value="EF-hand_7"/>
    <property type="match status" value="1"/>
</dbReference>
<feature type="region of interest" description="Disordered" evidence="2">
    <location>
        <begin position="280"/>
        <end position="312"/>
    </location>
</feature>
<feature type="domain" description="EF-hand" evidence="3">
    <location>
        <begin position="366"/>
        <end position="401"/>
    </location>
</feature>
<name>A0A0M0JLB3_9EUKA</name>
<sequence>MLEAKRLAELARLEREGASLEAQLRRARHEAHQAGLVNLAHEDEIRALRDKLAELGGAMGDGANVKSTLEELRRAYEAEKAKHAEAAAAAVEAERLRVESEADAERRRVESQKLLERLLAEQRRKLEGQSERLGADALHAERLQKERLERELTKHAAELKAAKVELQALKLAAAAKQREAQATLEKMREEAEAAQRGLESESNRIRKELSATSSRLAAEKEGRQGAEAKATAEEKGRLAAEKELAAVLAKAQWNAACAEKAEAAHVATIKALKEELKEELKAAQKDKSPRHARPPKERGRGSRSLPGGFDFEEGPFAPPVSVQLATALRKNAGKVLDLFRDWDTDGDGQVSRAEFHEAMGALGLEVPSAEIDTLFSEWDRDGGGSLDFTELKKILSQSAPPTPLQQAGNAVKNGQAFIKGAGSKAKVPQT</sequence>
<dbReference type="InterPro" id="IPR011992">
    <property type="entry name" value="EF-hand-dom_pair"/>
</dbReference>
<feature type="region of interest" description="Disordered" evidence="2">
    <location>
        <begin position="184"/>
        <end position="234"/>
    </location>
</feature>
<dbReference type="PROSITE" id="PS00018">
    <property type="entry name" value="EF_HAND_1"/>
    <property type="match status" value="2"/>
</dbReference>
<dbReference type="PROSITE" id="PS50222">
    <property type="entry name" value="EF_HAND_2"/>
    <property type="match status" value="2"/>
</dbReference>
<dbReference type="SMART" id="SM00054">
    <property type="entry name" value="EFh"/>
    <property type="match status" value="2"/>
</dbReference>
<dbReference type="GO" id="GO:0005509">
    <property type="term" value="F:calcium ion binding"/>
    <property type="evidence" value="ECO:0007669"/>
    <property type="project" value="InterPro"/>
</dbReference>
<dbReference type="Gene3D" id="1.10.238.10">
    <property type="entry name" value="EF-hand"/>
    <property type="match status" value="1"/>
</dbReference>
<evidence type="ECO:0000259" key="3">
    <source>
        <dbReference type="PROSITE" id="PS50222"/>
    </source>
</evidence>
<protein>
    <recommendedName>
        <fullName evidence="3">EF-hand domain-containing protein</fullName>
    </recommendedName>
</protein>
<dbReference type="SUPFAM" id="SSF47473">
    <property type="entry name" value="EF-hand"/>
    <property type="match status" value="1"/>
</dbReference>
<dbReference type="CDD" id="cd00051">
    <property type="entry name" value="EFh"/>
    <property type="match status" value="1"/>
</dbReference>
<feature type="domain" description="EF-hand" evidence="3">
    <location>
        <begin position="330"/>
        <end position="365"/>
    </location>
</feature>
<feature type="compositionally biased region" description="Basic and acidic residues" evidence="2">
    <location>
        <begin position="217"/>
        <end position="234"/>
    </location>
</feature>
<evidence type="ECO:0000256" key="2">
    <source>
        <dbReference type="SAM" id="MobiDB-lite"/>
    </source>
</evidence>
<keyword evidence="5" id="KW-1185">Reference proteome</keyword>
<dbReference type="AlphaFoldDB" id="A0A0M0JLB3"/>
<proteinExistence type="predicted"/>
<feature type="compositionally biased region" description="Basic and acidic residues" evidence="2">
    <location>
        <begin position="280"/>
        <end position="300"/>
    </location>
</feature>
<keyword evidence="1" id="KW-0106">Calcium</keyword>
<dbReference type="OrthoDB" id="1071340at2759"/>
<evidence type="ECO:0000313" key="4">
    <source>
        <dbReference type="EMBL" id="KOO27275.1"/>
    </source>
</evidence>
<evidence type="ECO:0000313" key="5">
    <source>
        <dbReference type="Proteomes" id="UP000037460"/>
    </source>
</evidence>
<comment type="caution">
    <text evidence="4">The sequence shown here is derived from an EMBL/GenBank/DDBJ whole genome shotgun (WGS) entry which is preliminary data.</text>
</comment>
<dbReference type="InterPro" id="IPR002048">
    <property type="entry name" value="EF_hand_dom"/>
</dbReference>
<organism evidence="4 5">
    <name type="scientific">Chrysochromulina tobinii</name>
    <dbReference type="NCBI Taxonomy" id="1460289"/>
    <lineage>
        <taxon>Eukaryota</taxon>
        <taxon>Haptista</taxon>
        <taxon>Haptophyta</taxon>
        <taxon>Prymnesiophyceae</taxon>
        <taxon>Prymnesiales</taxon>
        <taxon>Chrysochromulinaceae</taxon>
        <taxon>Chrysochromulina</taxon>
    </lineage>
</organism>
<gene>
    <name evidence="4" type="ORF">Ctob_002895</name>
</gene>